<sequence length="181" mass="20949">MDGLFVDSETGKKANYPRFYRQMLEKLAIEQRKLSRKEKGSSNWNKQRIRLAKIGEKVANQRKNFLQHKSKVLVTKFDAIIMEDLNMKGMSQALQFGKSVMDNGWGMFTFFLQYKLKEQGKQLIKIDKWFPSTKMCSSCSLVKEITLSERTYLCSCGLNMDRDYNAAINIKNEGIHLLGIS</sequence>
<evidence type="ECO:0000313" key="8">
    <source>
        <dbReference type="Proteomes" id="UP000321558"/>
    </source>
</evidence>
<evidence type="ECO:0000256" key="3">
    <source>
        <dbReference type="ARBA" id="ARBA00023125"/>
    </source>
</evidence>
<evidence type="ECO:0000259" key="5">
    <source>
        <dbReference type="Pfam" id="PF01385"/>
    </source>
</evidence>
<dbReference type="GO" id="GO:0003677">
    <property type="term" value="F:DNA binding"/>
    <property type="evidence" value="ECO:0007669"/>
    <property type="project" value="UniProtKB-KW"/>
</dbReference>
<feature type="domain" description="Cas12f1-like TNB" evidence="6">
    <location>
        <begin position="105"/>
        <end position="170"/>
    </location>
</feature>
<keyword evidence="2" id="KW-0815">Transposition</keyword>
<dbReference type="EMBL" id="BJYM01000021">
    <property type="protein sequence ID" value="GEN89376.1"/>
    <property type="molecule type" value="Genomic_DNA"/>
</dbReference>
<keyword evidence="4" id="KW-0233">DNA recombination</keyword>
<accession>A0A511ZPI9</accession>
<name>A0A511ZPI9_9BACI</name>
<gene>
    <name evidence="7" type="ORF">OSO01_41150</name>
</gene>
<evidence type="ECO:0000256" key="2">
    <source>
        <dbReference type="ARBA" id="ARBA00022578"/>
    </source>
</evidence>
<dbReference type="GO" id="GO:0032196">
    <property type="term" value="P:transposition"/>
    <property type="evidence" value="ECO:0007669"/>
    <property type="project" value="UniProtKB-KW"/>
</dbReference>
<dbReference type="AlphaFoldDB" id="A0A511ZPI9"/>
<dbReference type="Pfam" id="PF01385">
    <property type="entry name" value="OrfB_IS605"/>
    <property type="match status" value="1"/>
</dbReference>
<keyword evidence="8" id="KW-1185">Reference proteome</keyword>
<proteinExistence type="inferred from homology"/>
<evidence type="ECO:0008006" key="9">
    <source>
        <dbReference type="Google" id="ProtNLM"/>
    </source>
</evidence>
<dbReference type="GO" id="GO:0006310">
    <property type="term" value="P:DNA recombination"/>
    <property type="evidence" value="ECO:0007669"/>
    <property type="project" value="UniProtKB-KW"/>
</dbReference>
<comment type="caution">
    <text evidence="7">The sequence shown here is derived from an EMBL/GenBank/DDBJ whole genome shotgun (WGS) entry which is preliminary data.</text>
</comment>
<evidence type="ECO:0000313" key="7">
    <source>
        <dbReference type="EMBL" id="GEN89376.1"/>
    </source>
</evidence>
<organism evidence="7 8">
    <name type="scientific">Oceanobacillus sojae</name>
    <dbReference type="NCBI Taxonomy" id="582851"/>
    <lineage>
        <taxon>Bacteria</taxon>
        <taxon>Bacillati</taxon>
        <taxon>Bacillota</taxon>
        <taxon>Bacilli</taxon>
        <taxon>Bacillales</taxon>
        <taxon>Bacillaceae</taxon>
        <taxon>Oceanobacillus</taxon>
    </lineage>
</organism>
<feature type="domain" description="Probable transposase IS891/IS1136/IS1341" evidence="5">
    <location>
        <begin position="9"/>
        <end position="92"/>
    </location>
</feature>
<evidence type="ECO:0000259" key="6">
    <source>
        <dbReference type="Pfam" id="PF07282"/>
    </source>
</evidence>
<keyword evidence="3" id="KW-0238">DNA-binding</keyword>
<reference evidence="7 8" key="1">
    <citation type="submission" date="2019-07" db="EMBL/GenBank/DDBJ databases">
        <title>Whole genome shotgun sequence of Oceanobacillus sojae NBRC 105379.</title>
        <authorList>
            <person name="Hosoyama A."/>
            <person name="Uohara A."/>
            <person name="Ohji S."/>
            <person name="Ichikawa N."/>
        </authorList>
    </citation>
    <scope>NUCLEOTIDE SEQUENCE [LARGE SCALE GENOMIC DNA]</scope>
    <source>
        <strain evidence="7 8">NBRC 105379</strain>
    </source>
</reference>
<dbReference type="NCBIfam" id="NF040570">
    <property type="entry name" value="guided_TnpB"/>
    <property type="match status" value="1"/>
</dbReference>
<dbReference type="InterPro" id="IPR010095">
    <property type="entry name" value="Cas12f1-like_TNB"/>
</dbReference>
<evidence type="ECO:0000256" key="4">
    <source>
        <dbReference type="ARBA" id="ARBA00023172"/>
    </source>
</evidence>
<dbReference type="Pfam" id="PF07282">
    <property type="entry name" value="Cas12f1-like_TNB"/>
    <property type="match status" value="1"/>
</dbReference>
<comment type="similarity">
    <text evidence="1">In the C-terminal section; belongs to the transposase 35 family.</text>
</comment>
<evidence type="ECO:0000256" key="1">
    <source>
        <dbReference type="ARBA" id="ARBA00008761"/>
    </source>
</evidence>
<dbReference type="Proteomes" id="UP000321558">
    <property type="component" value="Unassembled WGS sequence"/>
</dbReference>
<protein>
    <recommendedName>
        <fullName evidence="9">Transposase</fullName>
    </recommendedName>
</protein>
<dbReference type="InterPro" id="IPR001959">
    <property type="entry name" value="Transposase"/>
</dbReference>